<dbReference type="CDD" id="cd03124">
    <property type="entry name" value="alpha_CA_prokaryotic_like"/>
    <property type="match status" value="1"/>
</dbReference>
<evidence type="ECO:0000256" key="7">
    <source>
        <dbReference type="SAM" id="MobiDB-lite"/>
    </source>
</evidence>
<evidence type="ECO:0000313" key="10">
    <source>
        <dbReference type="Proteomes" id="UP000595140"/>
    </source>
</evidence>
<keyword evidence="6" id="KW-0732">Signal</keyword>
<evidence type="ECO:0000256" key="4">
    <source>
        <dbReference type="ARBA" id="ARBA00022833"/>
    </source>
</evidence>
<keyword evidence="10" id="KW-1185">Reference proteome</keyword>
<keyword evidence="4 6" id="KW-0862">Zinc</keyword>
<dbReference type="GO" id="GO:0008270">
    <property type="term" value="F:zinc ion binding"/>
    <property type="evidence" value="ECO:0007669"/>
    <property type="project" value="UniProtKB-UniRule"/>
</dbReference>
<dbReference type="InterPro" id="IPR041891">
    <property type="entry name" value="Alpha_CA_prokaryot-like"/>
</dbReference>
<dbReference type="Proteomes" id="UP000595140">
    <property type="component" value="Unassembled WGS sequence"/>
</dbReference>
<feature type="region of interest" description="Disordered" evidence="7">
    <location>
        <begin position="241"/>
        <end position="266"/>
    </location>
</feature>
<dbReference type="PROSITE" id="PS51144">
    <property type="entry name" value="ALPHA_CA_2"/>
    <property type="match status" value="1"/>
</dbReference>
<dbReference type="SUPFAM" id="SSF51069">
    <property type="entry name" value="Carbonic anhydrase"/>
    <property type="match status" value="1"/>
</dbReference>
<dbReference type="GO" id="GO:0004089">
    <property type="term" value="F:carbonate dehydratase activity"/>
    <property type="evidence" value="ECO:0007669"/>
    <property type="project" value="UniProtKB-UniRule"/>
</dbReference>
<feature type="signal peptide" evidence="6">
    <location>
        <begin position="1"/>
        <end position="22"/>
    </location>
</feature>
<keyword evidence="5 6" id="KW-0456">Lyase</keyword>
<dbReference type="Pfam" id="PF00194">
    <property type="entry name" value="Carb_anhydrase"/>
    <property type="match status" value="1"/>
</dbReference>
<comment type="similarity">
    <text evidence="6">Belongs to the alpha-carbonic anhydrase family.</text>
</comment>
<feature type="chain" id="PRO_5025086453" description="Carbonic anhydrase" evidence="6">
    <location>
        <begin position="23"/>
        <end position="266"/>
    </location>
</feature>
<dbReference type="PANTHER" id="PTHR18952">
    <property type="entry name" value="CARBONIC ANHYDRASE"/>
    <property type="match status" value="1"/>
</dbReference>
<dbReference type="AlphaFoldDB" id="A0A484LUR3"/>
<protein>
    <recommendedName>
        <fullName evidence="2 6">Carbonic anhydrase</fullName>
        <ecNumber evidence="2 6">4.2.1.1</ecNumber>
    </recommendedName>
</protein>
<gene>
    <name evidence="9" type="ORF">CCAM_LOCUS21502</name>
</gene>
<comment type="function">
    <text evidence="6">Reversible hydration of carbon dioxide.</text>
</comment>
<evidence type="ECO:0000256" key="3">
    <source>
        <dbReference type="ARBA" id="ARBA00022723"/>
    </source>
</evidence>
<dbReference type="EMBL" id="OOIL02002010">
    <property type="protein sequence ID" value="VFQ79726.1"/>
    <property type="molecule type" value="Genomic_DNA"/>
</dbReference>
<evidence type="ECO:0000259" key="8">
    <source>
        <dbReference type="PROSITE" id="PS51144"/>
    </source>
</evidence>
<evidence type="ECO:0000256" key="5">
    <source>
        <dbReference type="ARBA" id="ARBA00023239"/>
    </source>
</evidence>
<organism evidence="9 10">
    <name type="scientific">Cuscuta campestris</name>
    <dbReference type="NCBI Taxonomy" id="132261"/>
    <lineage>
        <taxon>Eukaryota</taxon>
        <taxon>Viridiplantae</taxon>
        <taxon>Streptophyta</taxon>
        <taxon>Embryophyta</taxon>
        <taxon>Tracheophyta</taxon>
        <taxon>Spermatophyta</taxon>
        <taxon>Magnoliopsida</taxon>
        <taxon>eudicotyledons</taxon>
        <taxon>Gunneridae</taxon>
        <taxon>Pentapetalae</taxon>
        <taxon>asterids</taxon>
        <taxon>lamiids</taxon>
        <taxon>Solanales</taxon>
        <taxon>Convolvulaceae</taxon>
        <taxon>Cuscuteae</taxon>
        <taxon>Cuscuta</taxon>
        <taxon>Cuscuta subgen. Grammica</taxon>
        <taxon>Cuscuta sect. Cleistogrammica</taxon>
    </lineage>
</organism>
<dbReference type="OrthoDB" id="429145at2759"/>
<comment type="cofactor">
    <cofactor evidence="1 6">
        <name>Zn(2+)</name>
        <dbReference type="ChEBI" id="CHEBI:29105"/>
    </cofactor>
</comment>
<proteinExistence type="inferred from homology"/>
<comment type="catalytic activity">
    <reaction evidence="6">
        <text>hydrogencarbonate + H(+) = CO2 + H2O</text>
        <dbReference type="Rhea" id="RHEA:10748"/>
        <dbReference type="ChEBI" id="CHEBI:15377"/>
        <dbReference type="ChEBI" id="CHEBI:15378"/>
        <dbReference type="ChEBI" id="CHEBI:16526"/>
        <dbReference type="ChEBI" id="CHEBI:17544"/>
        <dbReference type="EC" id="4.2.1.1"/>
    </reaction>
</comment>
<dbReference type="InterPro" id="IPR023561">
    <property type="entry name" value="Carbonic_anhydrase_a-class"/>
</dbReference>
<dbReference type="InterPro" id="IPR036398">
    <property type="entry name" value="CA_dom_sf"/>
</dbReference>
<name>A0A484LUR3_9ASTE</name>
<evidence type="ECO:0000256" key="1">
    <source>
        <dbReference type="ARBA" id="ARBA00001947"/>
    </source>
</evidence>
<dbReference type="InterPro" id="IPR018338">
    <property type="entry name" value="Carbonic_anhydrase_a-class_CS"/>
</dbReference>
<dbReference type="GO" id="GO:0006730">
    <property type="term" value="P:one-carbon metabolic process"/>
    <property type="evidence" value="ECO:0007669"/>
    <property type="project" value="TreeGrafter"/>
</dbReference>
<dbReference type="PROSITE" id="PS00162">
    <property type="entry name" value="ALPHA_CA_1"/>
    <property type="match status" value="1"/>
</dbReference>
<dbReference type="Gene3D" id="3.10.200.10">
    <property type="entry name" value="Alpha carbonic anhydrase"/>
    <property type="match status" value="1"/>
</dbReference>
<evidence type="ECO:0000256" key="6">
    <source>
        <dbReference type="RuleBase" id="RU367011"/>
    </source>
</evidence>
<feature type="domain" description="Alpha-carbonic anhydrase" evidence="8">
    <location>
        <begin position="23"/>
        <end position="265"/>
    </location>
</feature>
<dbReference type="EC" id="4.2.1.1" evidence="2 6"/>
<dbReference type="PANTHER" id="PTHR18952:SF236">
    <property type="entry name" value="ALPHA CARBONIC ANHYDRASE 1, CHLOROPLASTIC"/>
    <property type="match status" value="1"/>
</dbReference>
<evidence type="ECO:0000313" key="9">
    <source>
        <dbReference type="EMBL" id="VFQ79726.1"/>
    </source>
</evidence>
<dbReference type="SMART" id="SM01057">
    <property type="entry name" value="Carb_anhydrase"/>
    <property type="match status" value="1"/>
</dbReference>
<accession>A0A484LUR3</accession>
<keyword evidence="3 6" id="KW-0479">Metal-binding</keyword>
<sequence length="266" mass="29182">MDLVLGVGILCMLLIIIQPTTSSPFSYSGSTGPDRWASLSPDYVLCSTGRAQSPVNLAARLTPVNPNLKALDIQFQDSVNATLVNNGYNVQLSYGGEGGGVLKLNGTKYSLKQLHWHSPSEHQVFRVSFVAEVHLVYNTPNYTVAVVSIILRSGQRDPLIATVEQELSGLPMKLLGQDPPEVALGDINGLQNELRKLTNTNRYYTYKGSLTTPPCTEDVTWIVIGKYGTISNDQVQLLKRPLDNESKNNARPLQPLNGRRVEAYQA</sequence>
<dbReference type="InterPro" id="IPR001148">
    <property type="entry name" value="CA_dom"/>
</dbReference>
<evidence type="ECO:0000256" key="2">
    <source>
        <dbReference type="ARBA" id="ARBA00012925"/>
    </source>
</evidence>
<reference evidence="9 10" key="1">
    <citation type="submission" date="2018-04" db="EMBL/GenBank/DDBJ databases">
        <authorList>
            <person name="Vogel A."/>
        </authorList>
    </citation>
    <scope>NUCLEOTIDE SEQUENCE [LARGE SCALE GENOMIC DNA]</scope>
</reference>